<protein>
    <submittedName>
        <fullName evidence="2">Uncharacterized protein</fullName>
    </submittedName>
</protein>
<comment type="caution">
    <text evidence="2">The sequence shown here is derived from an EMBL/GenBank/DDBJ whole genome shotgun (WGS) entry which is preliminary data.</text>
</comment>
<evidence type="ECO:0000313" key="3">
    <source>
        <dbReference type="Proteomes" id="UP001303115"/>
    </source>
</evidence>
<keyword evidence="3" id="KW-1185">Reference proteome</keyword>
<dbReference type="AlphaFoldDB" id="A0AAN6PEL6"/>
<name>A0AAN6PEL6_9PEZI</name>
<proteinExistence type="predicted"/>
<sequence>MLRRLVLNDAAPLNTERAPIVPTVQLLASSGARNPLRASRPTAVNVAAGRNPGQFEYCANGYQFVDTSLPTADPSTTGTITSSQDITNPTAPSPTQPTNEVERAPFKPSLMANRYWRAHRENSPPQEVAGRLAVHVSANYRGNYRLARNRPADIPTE</sequence>
<feature type="region of interest" description="Disordered" evidence="1">
    <location>
        <begin position="69"/>
        <end position="104"/>
    </location>
</feature>
<dbReference type="Proteomes" id="UP001303115">
    <property type="component" value="Unassembled WGS sequence"/>
</dbReference>
<evidence type="ECO:0000256" key="1">
    <source>
        <dbReference type="SAM" id="MobiDB-lite"/>
    </source>
</evidence>
<evidence type="ECO:0000313" key="2">
    <source>
        <dbReference type="EMBL" id="KAK4039549.1"/>
    </source>
</evidence>
<dbReference type="EMBL" id="MU854397">
    <property type="protein sequence ID" value="KAK4039549.1"/>
    <property type="molecule type" value="Genomic_DNA"/>
</dbReference>
<reference evidence="3" key="1">
    <citation type="journal article" date="2023" name="Mol. Phylogenet. Evol.">
        <title>Genome-scale phylogeny and comparative genomics of the fungal order Sordariales.</title>
        <authorList>
            <person name="Hensen N."/>
            <person name="Bonometti L."/>
            <person name="Westerberg I."/>
            <person name="Brannstrom I.O."/>
            <person name="Guillou S."/>
            <person name="Cros-Aarteil S."/>
            <person name="Calhoun S."/>
            <person name="Haridas S."/>
            <person name="Kuo A."/>
            <person name="Mondo S."/>
            <person name="Pangilinan J."/>
            <person name="Riley R."/>
            <person name="LaButti K."/>
            <person name="Andreopoulos B."/>
            <person name="Lipzen A."/>
            <person name="Chen C."/>
            <person name="Yan M."/>
            <person name="Daum C."/>
            <person name="Ng V."/>
            <person name="Clum A."/>
            <person name="Steindorff A."/>
            <person name="Ohm R.A."/>
            <person name="Martin F."/>
            <person name="Silar P."/>
            <person name="Natvig D.O."/>
            <person name="Lalanne C."/>
            <person name="Gautier V."/>
            <person name="Ament-Velasquez S.L."/>
            <person name="Kruys A."/>
            <person name="Hutchinson M.I."/>
            <person name="Powell A.J."/>
            <person name="Barry K."/>
            <person name="Miller A.N."/>
            <person name="Grigoriev I.V."/>
            <person name="Debuchy R."/>
            <person name="Gladieux P."/>
            <person name="Hiltunen Thoren M."/>
            <person name="Johannesson H."/>
        </authorList>
    </citation>
    <scope>NUCLEOTIDE SEQUENCE [LARGE SCALE GENOMIC DNA]</scope>
    <source>
        <strain evidence="3">CBS 284.82</strain>
    </source>
</reference>
<gene>
    <name evidence="2" type="ORF">C8A01DRAFT_36421</name>
</gene>
<organism evidence="2 3">
    <name type="scientific">Parachaetomium inaequale</name>
    <dbReference type="NCBI Taxonomy" id="2588326"/>
    <lineage>
        <taxon>Eukaryota</taxon>
        <taxon>Fungi</taxon>
        <taxon>Dikarya</taxon>
        <taxon>Ascomycota</taxon>
        <taxon>Pezizomycotina</taxon>
        <taxon>Sordariomycetes</taxon>
        <taxon>Sordariomycetidae</taxon>
        <taxon>Sordariales</taxon>
        <taxon>Chaetomiaceae</taxon>
        <taxon>Parachaetomium</taxon>
    </lineage>
</organism>
<feature type="compositionally biased region" description="Polar residues" evidence="1">
    <location>
        <begin position="69"/>
        <end position="90"/>
    </location>
</feature>
<accession>A0AAN6PEL6</accession>